<dbReference type="STRING" id="1391627.SAMN05216464_105285"/>
<name>A0A1G7C4P4_9SPHI</name>
<dbReference type="AlphaFoldDB" id="A0A1G7C4P4"/>
<evidence type="ECO:0000259" key="2">
    <source>
        <dbReference type="Pfam" id="PF11827"/>
    </source>
</evidence>
<keyword evidence="4" id="KW-1185">Reference proteome</keyword>
<dbReference type="EMBL" id="FNAI01000005">
    <property type="protein sequence ID" value="SDE34278.1"/>
    <property type="molecule type" value="Genomic_DNA"/>
</dbReference>
<evidence type="ECO:0000313" key="3">
    <source>
        <dbReference type="EMBL" id="SDE34278.1"/>
    </source>
</evidence>
<protein>
    <recommendedName>
        <fullName evidence="2">DUF3347 domain-containing protein</fullName>
    </recommendedName>
</protein>
<feature type="domain" description="DUF3347" evidence="2">
    <location>
        <begin position="34"/>
        <end position="125"/>
    </location>
</feature>
<feature type="signal peptide" evidence="1">
    <location>
        <begin position="1"/>
        <end position="22"/>
    </location>
</feature>
<evidence type="ECO:0000256" key="1">
    <source>
        <dbReference type="SAM" id="SignalP"/>
    </source>
</evidence>
<evidence type="ECO:0000313" key="4">
    <source>
        <dbReference type="Proteomes" id="UP000199072"/>
    </source>
</evidence>
<dbReference type="Pfam" id="PF11827">
    <property type="entry name" value="DUF3347"/>
    <property type="match status" value="1"/>
</dbReference>
<dbReference type="RefSeq" id="WP_091149851.1">
    <property type="nucleotide sequence ID" value="NZ_FNAI01000005.1"/>
</dbReference>
<gene>
    <name evidence="3" type="ORF">SAMN05216464_105285</name>
</gene>
<reference evidence="3 4" key="1">
    <citation type="submission" date="2016-10" db="EMBL/GenBank/DDBJ databases">
        <authorList>
            <person name="de Groot N.N."/>
        </authorList>
    </citation>
    <scope>NUCLEOTIDE SEQUENCE [LARGE SCALE GENOMIC DNA]</scope>
    <source>
        <strain evidence="3 4">47C3B</strain>
    </source>
</reference>
<keyword evidence="1" id="KW-0732">Signal</keyword>
<organism evidence="3 4">
    <name type="scientific">Mucilaginibacter pineti</name>
    <dbReference type="NCBI Taxonomy" id="1391627"/>
    <lineage>
        <taxon>Bacteria</taxon>
        <taxon>Pseudomonadati</taxon>
        <taxon>Bacteroidota</taxon>
        <taxon>Sphingobacteriia</taxon>
        <taxon>Sphingobacteriales</taxon>
        <taxon>Sphingobacteriaceae</taxon>
        <taxon>Mucilaginibacter</taxon>
    </lineage>
</organism>
<accession>A0A1G7C4P4</accession>
<dbReference type="OrthoDB" id="5513217at2"/>
<dbReference type="InterPro" id="IPR021782">
    <property type="entry name" value="DUF3347"/>
</dbReference>
<feature type="chain" id="PRO_5011643491" description="DUF3347 domain-containing protein" evidence="1">
    <location>
        <begin position="23"/>
        <end position="171"/>
    </location>
</feature>
<sequence length="171" mass="18943">MKTFKSIILSFTLLIVFTAAKAQDLTANAAVNKVITTYLGVKNALTADNNATTKTNAKELLTAITAVPADKLTPEQKKLWAAYANKLEFDSRHISESDAIDHQREHFTNLSKNMYEVVKGLKLNSTAIYEQYCPMKKATWLSETSAVKNPYYGKQMLTCGKTTETLAPATK</sequence>
<dbReference type="Proteomes" id="UP000199072">
    <property type="component" value="Unassembled WGS sequence"/>
</dbReference>
<proteinExistence type="predicted"/>